<feature type="compositionally biased region" description="Basic and acidic residues" evidence="4">
    <location>
        <begin position="93"/>
        <end position="115"/>
    </location>
</feature>
<dbReference type="PROSITE" id="PS50889">
    <property type="entry name" value="S4"/>
    <property type="match status" value="1"/>
</dbReference>
<dbReference type="PIRSF" id="PIRSF016821">
    <property type="entry name" value="HSP15"/>
    <property type="match status" value="1"/>
</dbReference>
<dbReference type="Pfam" id="PF01479">
    <property type="entry name" value="S4"/>
    <property type="match status" value="1"/>
</dbReference>
<keyword evidence="2" id="KW-0694">RNA-binding</keyword>
<dbReference type="GO" id="GO:0003677">
    <property type="term" value="F:DNA binding"/>
    <property type="evidence" value="ECO:0007669"/>
    <property type="project" value="UniProtKB-KW"/>
</dbReference>
<evidence type="ECO:0000313" key="5">
    <source>
        <dbReference type="EMBL" id="QBP09165.1"/>
    </source>
</evidence>
<dbReference type="GO" id="GO:0034605">
    <property type="term" value="P:cellular response to heat"/>
    <property type="evidence" value="ECO:0007669"/>
    <property type="project" value="InterPro"/>
</dbReference>
<sequence length="131" mass="15226">MQVDFEPDARLRIDKWLWCARFFKTRSLAAEAVERGRVSVNGQPCKNSREVKPGDTLILEAHQQRWEVVVKGVAASRGPAPVAQTLYAETEESQVRRQTDAERRRFQHEPAEQMHGRPTKRDRRRIDDFKG</sequence>
<dbReference type="SUPFAM" id="SSF55174">
    <property type="entry name" value="Alpha-L RNA-binding motif"/>
    <property type="match status" value="1"/>
</dbReference>
<evidence type="ECO:0000256" key="1">
    <source>
        <dbReference type="ARBA" id="ARBA00008396"/>
    </source>
</evidence>
<dbReference type="RefSeq" id="WP_017514088.1">
    <property type="nucleotide sequence ID" value="NZ_CP037900.1"/>
</dbReference>
<dbReference type="InterPro" id="IPR002942">
    <property type="entry name" value="S4_RNA-bd"/>
</dbReference>
<dbReference type="GO" id="GO:0043023">
    <property type="term" value="F:ribosomal large subunit binding"/>
    <property type="evidence" value="ECO:0007669"/>
    <property type="project" value="InterPro"/>
</dbReference>
<feature type="region of interest" description="Disordered" evidence="4">
    <location>
        <begin position="86"/>
        <end position="131"/>
    </location>
</feature>
<dbReference type="OrthoDB" id="9797176at2"/>
<evidence type="ECO:0000256" key="4">
    <source>
        <dbReference type="SAM" id="MobiDB-lite"/>
    </source>
</evidence>
<dbReference type="CDD" id="cd00165">
    <property type="entry name" value="S4"/>
    <property type="match status" value="1"/>
</dbReference>
<reference evidence="5 6" key="1">
    <citation type="submission" date="2019-03" db="EMBL/GenBank/DDBJ databases">
        <title>Comparative insights into the high quality Complete genome sequence of highly metal resistant Cupriavidus metallidurans strain BS1 isolated from a gold-copper mine.</title>
        <authorList>
            <person name="Mazhar H.S."/>
            <person name="Rensing C."/>
        </authorList>
    </citation>
    <scope>NUCLEOTIDE SEQUENCE [LARGE SCALE GENOMIC DNA]</scope>
    <source>
        <strain evidence="5 6">BS1</strain>
    </source>
</reference>
<dbReference type="Gene3D" id="3.10.290.10">
    <property type="entry name" value="RNA-binding S4 domain"/>
    <property type="match status" value="1"/>
</dbReference>
<dbReference type="InterPro" id="IPR025708">
    <property type="entry name" value="HSP15"/>
</dbReference>
<proteinExistence type="inferred from homology"/>
<evidence type="ECO:0000256" key="3">
    <source>
        <dbReference type="ARBA" id="ARBA00023125"/>
    </source>
</evidence>
<evidence type="ECO:0000256" key="2">
    <source>
        <dbReference type="ARBA" id="ARBA00022884"/>
    </source>
</evidence>
<accession>A0A132HLA4</accession>
<gene>
    <name evidence="5" type="ORF">DDF84_005020</name>
</gene>
<organism evidence="5 6">
    <name type="scientific">Cupriavidus metallidurans</name>
    <dbReference type="NCBI Taxonomy" id="119219"/>
    <lineage>
        <taxon>Bacteria</taxon>
        <taxon>Pseudomonadati</taxon>
        <taxon>Pseudomonadota</taxon>
        <taxon>Betaproteobacteria</taxon>
        <taxon>Burkholderiales</taxon>
        <taxon>Burkholderiaceae</taxon>
        <taxon>Cupriavidus</taxon>
    </lineage>
</organism>
<dbReference type="GO" id="GO:0003727">
    <property type="term" value="F:single-stranded RNA binding"/>
    <property type="evidence" value="ECO:0007669"/>
    <property type="project" value="InterPro"/>
</dbReference>
<evidence type="ECO:0000313" key="6">
    <source>
        <dbReference type="Proteomes" id="UP000253772"/>
    </source>
</evidence>
<dbReference type="SMART" id="SM00363">
    <property type="entry name" value="S4"/>
    <property type="match status" value="1"/>
</dbReference>
<dbReference type="InterPro" id="IPR036986">
    <property type="entry name" value="S4_RNA-bd_sf"/>
</dbReference>
<keyword evidence="3" id="KW-0238">DNA-binding</keyword>
<protein>
    <submittedName>
        <fullName evidence="5">RNA-binding S4 domain-containing protein</fullName>
    </submittedName>
</protein>
<dbReference type="Proteomes" id="UP000253772">
    <property type="component" value="Chromosome c1"/>
</dbReference>
<name>A0A132HLA4_9BURK</name>
<comment type="similarity">
    <text evidence="1">Belongs to the HSP15 family.</text>
</comment>
<dbReference type="AlphaFoldDB" id="A0A132HLA4"/>
<dbReference type="EMBL" id="CP037900">
    <property type="protein sequence ID" value="QBP09165.1"/>
    <property type="molecule type" value="Genomic_DNA"/>
</dbReference>